<evidence type="ECO:0000256" key="3">
    <source>
        <dbReference type="SAM" id="SignalP"/>
    </source>
</evidence>
<dbReference type="Gene3D" id="2.60.40.10">
    <property type="entry name" value="Immunoglobulins"/>
    <property type="match status" value="12"/>
</dbReference>
<dbReference type="SUPFAM" id="SSF48726">
    <property type="entry name" value="Immunoglobulin"/>
    <property type="match status" value="11"/>
</dbReference>
<dbReference type="PANTHER" id="PTHR46013">
    <property type="entry name" value="VASCULAR CELL ADHESION MOLECULE 1"/>
    <property type="match status" value="1"/>
</dbReference>
<feature type="chain" id="PRO_5045664627" evidence="3">
    <location>
        <begin position="20"/>
        <end position="1331"/>
    </location>
</feature>
<feature type="domain" description="Ig-like" evidence="4">
    <location>
        <begin position="584"/>
        <end position="666"/>
    </location>
</feature>
<dbReference type="InterPro" id="IPR036179">
    <property type="entry name" value="Ig-like_dom_sf"/>
</dbReference>
<feature type="transmembrane region" description="Helical" evidence="2">
    <location>
        <begin position="1137"/>
        <end position="1160"/>
    </location>
</feature>
<protein>
    <submittedName>
        <fullName evidence="6">B-cell receptor CD22</fullName>
    </submittedName>
</protein>
<reference evidence="6" key="1">
    <citation type="submission" date="2025-08" db="UniProtKB">
        <authorList>
            <consortium name="RefSeq"/>
        </authorList>
    </citation>
    <scope>IDENTIFICATION</scope>
</reference>
<sequence>MAGALRFLLSGCLLQGVLCADWTALMPQSIKALKGSCVRIPCSFTLGSLESVDYNPCLKTHSCNAIWMRGGTDKTNTVGSSPSGNLNQKDCTTILDNMPTGDTYYLRLECGNCVKFNFGTPVQVNIADAPPTPTLTPATVEVREGTSVSLICSAAAPCPSRHPTLTWTPSLGQSVERLQENQDKTQVKTSSLTFTASYLHHEQYISCTALYKQQDDRNVKSPETSLTVTVLFSPKNTSVSVSPSGPVVEGSSVTLTCSSNANPAVSYTWYRVNGVQVTTMGSSRMLTIQVSANNSLFYCEARNDHGTENSSVIQLDLPYPPMYTSVLVSPSGPVVEDSSVTLTCSSNANPAVKTYNWYRVNGVQGTSIGHGEKHQTQVSTDQRKFYCEARNVHGTQNSSVFELDVMYSPKNTSVSVSPSGSVIEGSSVTLTCNSNANPAVKTYTWYTIRGAREIPVKNMPELTVQVLTDNSKFYCEAKNDHGIQKSSAFQLDMMYPPKNTSVSVSPSGSVVEGSSVTLTCSSDANPAVSYTWYRVNGVQVTSIGHGDKHQTQVYTDHRQFYCGATNDHGTKNSSVIELNVLFPPKNTSVSVSPSGSVVEGSSVTLTCSSNANPAVKNYTWYRVNGGQVTRIANEKELKTEASTDNHQFYCEARNDHGTKNSSIILLNVLYPPKNISVSVSPSSSVVEGSPVTLTCSSNANPAGSYTWYRVNQEQVTEVGSSRMLTIKVPADNSQFYCETRNRLGFQNSSVTQLDGMYPPKNTSLSVSPSGSVVEGSSVTLTCSSNANPAVKTYTWYRVNGNEGVIVGSGQSFTFNKIAINDSGRYYCETENKHGVDNSTTTNIDVKYSPKNSSVSVSPSSSVVEGSSVTLTCSSNANPVGSYTWYRVNQEQVTEVGSSRMLTIKVPADSSQFYCETRNRLGSQNSSVTQLDGMYPPKNTSLSVSPSGSVVEGSSVTLTCSSNANPAVKTYTWYRVNGNEGVIVGSGQSFTFNKIAINDSGRYYCEAENKHGVDNSTTTNIDVTFAPKILLSSRCIRTADQINCTCESHGNPSPKVEWRLAGQPVNHFTKTVIREPMGSTGLRISLTTHQSQEKDMPTLVCLSTNSVGSSSLQFCTQCLGNHQGLDKSTDVLEGQVSLPIFITAIFVSALMTALICALLYLRMVRDRCFKVLRGHYKYYDSDVGMNLVPTSGERTQDPPASKEDIYASSMMPSQARRQGCKQDLEAPSPGPKPLPSSKAISETDRTSLPSPIADTAIDPAEGTAKKEGGGVFYSSVIWKKKKKWMKKKNEGSVDGGREASSGSYLEEERCVLGNVGRDRIMKILEMDNLQFL</sequence>
<keyword evidence="5" id="KW-1185">Reference proteome</keyword>
<name>A0A1S3RVY9_SALSA</name>
<dbReference type="InterPro" id="IPR013098">
    <property type="entry name" value="Ig_I-set"/>
</dbReference>
<proteinExistence type="predicted"/>
<feature type="region of interest" description="Disordered" evidence="1">
    <location>
        <begin position="1208"/>
        <end position="1263"/>
    </location>
</feature>
<feature type="domain" description="Ig-like" evidence="4">
    <location>
        <begin position="234"/>
        <end position="314"/>
    </location>
</feature>
<accession>A0A1S3RVY9</accession>
<feature type="domain" description="Ig-like" evidence="4">
    <location>
        <begin position="936"/>
        <end position="1023"/>
    </location>
</feature>
<dbReference type="PANTHER" id="PTHR46013:SF4">
    <property type="entry name" value="B-CELL RECEPTOR CD22-RELATED"/>
    <property type="match status" value="1"/>
</dbReference>
<keyword evidence="6" id="KW-0675">Receptor</keyword>
<organism evidence="5 6">
    <name type="scientific">Salmo salar</name>
    <name type="common">Atlantic salmon</name>
    <dbReference type="NCBI Taxonomy" id="8030"/>
    <lineage>
        <taxon>Eukaryota</taxon>
        <taxon>Metazoa</taxon>
        <taxon>Chordata</taxon>
        <taxon>Craniata</taxon>
        <taxon>Vertebrata</taxon>
        <taxon>Euteleostomi</taxon>
        <taxon>Actinopterygii</taxon>
        <taxon>Neopterygii</taxon>
        <taxon>Teleostei</taxon>
        <taxon>Protacanthopterygii</taxon>
        <taxon>Salmoniformes</taxon>
        <taxon>Salmonidae</taxon>
        <taxon>Salmoninae</taxon>
        <taxon>Salmo</taxon>
    </lineage>
</organism>
<evidence type="ECO:0000256" key="2">
    <source>
        <dbReference type="SAM" id="Phobius"/>
    </source>
</evidence>
<dbReference type="InterPro" id="IPR003599">
    <property type="entry name" value="Ig_sub"/>
</dbReference>
<dbReference type="SMART" id="SM00409">
    <property type="entry name" value="IG"/>
    <property type="match status" value="10"/>
</dbReference>
<feature type="domain" description="Ig-like" evidence="4">
    <location>
        <begin position="497"/>
        <end position="577"/>
    </location>
</feature>
<dbReference type="Pfam" id="PF07679">
    <property type="entry name" value="I-set"/>
    <property type="match status" value="1"/>
</dbReference>
<feature type="domain" description="Ig-like" evidence="4">
    <location>
        <begin position="849"/>
        <end position="928"/>
    </location>
</feature>
<feature type="domain" description="Ig-like" evidence="4">
    <location>
        <begin position="759"/>
        <end position="844"/>
    </location>
</feature>
<keyword evidence="2" id="KW-0812">Transmembrane</keyword>
<dbReference type="KEGG" id="sasa:106605162"/>
<keyword evidence="2" id="KW-0472">Membrane</keyword>
<dbReference type="InterPro" id="IPR003598">
    <property type="entry name" value="Ig_sub2"/>
</dbReference>
<dbReference type="Proteomes" id="UP001652741">
    <property type="component" value="Chromosome ssa05"/>
</dbReference>
<dbReference type="STRING" id="8030.ENSSSAP00000054677"/>
<dbReference type="PROSITE" id="PS50835">
    <property type="entry name" value="IG_LIKE"/>
    <property type="match status" value="11"/>
</dbReference>
<dbReference type="Pfam" id="PF13927">
    <property type="entry name" value="Ig_3"/>
    <property type="match status" value="2"/>
</dbReference>
<feature type="domain" description="Ig-like" evidence="4">
    <location>
        <begin position="409"/>
        <end position="490"/>
    </location>
</feature>
<feature type="domain" description="Ig-like" evidence="4">
    <location>
        <begin position="672"/>
        <end position="751"/>
    </location>
</feature>
<evidence type="ECO:0000313" key="6">
    <source>
        <dbReference type="RefSeq" id="XP_014056012.2"/>
    </source>
</evidence>
<dbReference type="Pfam" id="PF13895">
    <property type="entry name" value="Ig_2"/>
    <property type="match status" value="7"/>
</dbReference>
<feature type="domain" description="Ig-like" evidence="4">
    <location>
        <begin position="1026"/>
        <end position="1112"/>
    </location>
</feature>
<dbReference type="InterPro" id="IPR013783">
    <property type="entry name" value="Ig-like_fold"/>
</dbReference>
<dbReference type="PaxDb" id="8030-ENSSSAP00000054677"/>
<evidence type="ECO:0000256" key="1">
    <source>
        <dbReference type="SAM" id="MobiDB-lite"/>
    </source>
</evidence>
<dbReference type="SMART" id="SM00408">
    <property type="entry name" value="IGc2"/>
    <property type="match status" value="10"/>
</dbReference>
<evidence type="ECO:0000259" key="4">
    <source>
        <dbReference type="PROSITE" id="PS50835"/>
    </source>
</evidence>
<feature type="domain" description="Ig-like" evidence="4">
    <location>
        <begin position="131"/>
        <end position="227"/>
    </location>
</feature>
<dbReference type="GeneID" id="106605162"/>
<dbReference type="AlphaFoldDB" id="A0A1S3RVY9"/>
<dbReference type="InterPro" id="IPR007110">
    <property type="entry name" value="Ig-like_dom"/>
</dbReference>
<dbReference type="RefSeq" id="XP_014056012.2">
    <property type="nucleotide sequence ID" value="XM_014200537.2"/>
</dbReference>
<gene>
    <name evidence="6" type="primary">LOC106605162</name>
</gene>
<feature type="signal peptide" evidence="3">
    <location>
        <begin position="1"/>
        <end position="19"/>
    </location>
</feature>
<evidence type="ECO:0000313" key="5">
    <source>
        <dbReference type="Proteomes" id="UP001652741"/>
    </source>
</evidence>
<feature type="domain" description="Ig-like" evidence="4">
    <location>
        <begin position="321"/>
        <end position="406"/>
    </location>
</feature>
<dbReference type="CDD" id="cd00096">
    <property type="entry name" value="Ig"/>
    <property type="match status" value="4"/>
</dbReference>
<keyword evidence="3" id="KW-0732">Signal</keyword>
<keyword evidence="2" id="KW-1133">Transmembrane helix</keyword>